<evidence type="ECO:0000256" key="15">
    <source>
        <dbReference type="HAMAP-Rule" id="MF_01398"/>
    </source>
</evidence>
<keyword evidence="4 15" id="KW-0138">CF(0)</keyword>
<evidence type="ECO:0000256" key="9">
    <source>
        <dbReference type="ARBA" id="ARBA00023136"/>
    </source>
</evidence>
<evidence type="ECO:0000313" key="19">
    <source>
        <dbReference type="EMBL" id="AVD70252.1"/>
    </source>
</evidence>
<evidence type="ECO:0000256" key="6">
    <source>
        <dbReference type="ARBA" id="ARBA00022781"/>
    </source>
</evidence>
<dbReference type="CDD" id="cd06503">
    <property type="entry name" value="ATP-synt_Fo_b"/>
    <property type="match status" value="1"/>
</dbReference>
<evidence type="ECO:0000256" key="14">
    <source>
        <dbReference type="ARBA" id="ARBA00037847"/>
    </source>
</evidence>
<evidence type="ECO:0000256" key="16">
    <source>
        <dbReference type="RuleBase" id="RU003848"/>
    </source>
</evidence>
<evidence type="ECO:0000256" key="11">
    <source>
        <dbReference type="ARBA" id="ARBA00025198"/>
    </source>
</evidence>
<dbReference type="GO" id="GO:0012505">
    <property type="term" value="C:endomembrane system"/>
    <property type="evidence" value="ECO:0007669"/>
    <property type="project" value="UniProtKB-SubCell"/>
</dbReference>
<evidence type="ECO:0000256" key="18">
    <source>
        <dbReference type="SAM" id="SignalP"/>
    </source>
</evidence>
<dbReference type="OrthoDB" id="5471016at2"/>
<feature type="signal peptide" evidence="18">
    <location>
        <begin position="1"/>
        <end position="26"/>
    </location>
</feature>
<keyword evidence="7 15" id="KW-1133">Transmembrane helix</keyword>
<keyword evidence="6 15" id="KW-0375">Hydrogen ion transport</keyword>
<evidence type="ECO:0000256" key="7">
    <source>
        <dbReference type="ARBA" id="ARBA00022989"/>
    </source>
</evidence>
<gene>
    <name evidence="15" type="primary">atpF</name>
    <name evidence="19" type="ORF">CAY53_01120</name>
</gene>
<protein>
    <recommendedName>
        <fullName evidence="15">ATP synthase subunit b</fullName>
    </recommendedName>
    <alternativeName>
        <fullName evidence="15">ATP synthase F(0) sector subunit b</fullName>
    </alternativeName>
    <alternativeName>
        <fullName evidence="15">ATPase subunit I</fullName>
    </alternativeName>
    <alternativeName>
        <fullName evidence="15">F-type ATPase subunit b</fullName>
        <shortName evidence="15">F-ATPase subunit b</shortName>
    </alternativeName>
</protein>
<evidence type="ECO:0000256" key="4">
    <source>
        <dbReference type="ARBA" id="ARBA00022547"/>
    </source>
</evidence>
<evidence type="ECO:0000256" key="10">
    <source>
        <dbReference type="ARBA" id="ARBA00023310"/>
    </source>
</evidence>
<comment type="function">
    <text evidence="12">Component of the F(0) channel, it forms part of the peripheral stalk, linking F(1) to F(0). The b'-subunit is a diverged and duplicated form of b found in plants and photosynthetic bacteria.</text>
</comment>
<dbReference type="PANTHER" id="PTHR33445:SF1">
    <property type="entry name" value="ATP SYNTHASE SUBUNIT B"/>
    <property type="match status" value="1"/>
</dbReference>
<evidence type="ECO:0000256" key="17">
    <source>
        <dbReference type="SAM" id="Coils"/>
    </source>
</evidence>
<evidence type="ECO:0000256" key="2">
    <source>
        <dbReference type="ARBA" id="ARBA00022448"/>
    </source>
</evidence>
<dbReference type="InterPro" id="IPR002146">
    <property type="entry name" value="ATP_synth_b/b'su_bac/chlpt"/>
</dbReference>
<dbReference type="KEGG" id="deo:CAY53_01120"/>
<evidence type="ECO:0000313" key="20">
    <source>
        <dbReference type="Proteomes" id="UP000239867"/>
    </source>
</evidence>
<dbReference type="GO" id="GO:0045259">
    <property type="term" value="C:proton-transporting ATP synthase complex"/>
    <property type="evidence" value="ECO:0007669"/>
    <property type="project" value="UniProtKB-KW"/>
</dbReference>
<dbReference type="Proteomes" id="UP000239867">
    <property type="component" value="Chromosome"/>
</dbReference>
<dbReference type="EMBL" id="CP021255">
    <property type="protein sequence ID" value="AVD70252.1"/>
    <property type="molecule type" value="Genomic_DNA"/>
</dbReference>
<evidence type="ECO:0000256" key="5">
    <source>
        <dbReference type="ARBA" id="ARBA00022692"/>
    </source>
</evidence>
<dbReference type="Pfam" id="PF00430">
    <property type="entry name" value="ATP-synt_B"/>
    <property type="match status" value="1"/>
</dbReference>
<evidence type="ECO:0000256" key="3">
    <source>
        <dbReference type="ARBA" id="ARBA00022475"/>
    </source>
</evidence>
<feature type="transmembrane region" description="Helical" evidence="15">
    <location>
        <begin position="75"/>
        <end position="94"/>
    </location>
</feature>
<keyword evidence="18" id="KW-0732">Signal</keyword>
<comment type="similarity">
    <text evidence="1 15 16">Belongs to the ATPase B chain family.</text>
</comment>
<dbReference type="GO" id="GO:0046933">
    <property type="term" value="F:proton-transporting ATP synthase activity, rotational mechanism"/>
    <property type="evidence" value="ECO:0007669"/>
    <property type="project" value="UniProtKB-UniRule"/>
</dbReference>
<keyword evidence="3 15" id="KW-1003">Cell membrane</keyword>
<dbReference type="InterPro" id="IPR005864">
    <property type="entry name" value="ATP_synth_F0_bsu_bac"/>
</dbReference>
<dbReference type="RefSeq" id="WP_104935577.1">
    <property type="nucleotide sequence ID" value="NZ_CP021255.1"/>
</dbReference>
<keyword evidence="9 15" id="KW-0472">Membrane</keyword>
<organism evidence="19 20">
    <name type="scientific">Desulfobulbus oralis</name>
    <dbReference type="NCBI Taxonomy" id="1986146"/>
    <lineage>
        <taxon>Bacteria</taxon>
        <taxon>Pseudomonadati</taxon>
        <taxon>Thermodesulfobacteriota</taxon>
        <taxon>Desulfobulbia</taxon>
        <taxon>Desulfobulbales</taxon>
        <taxon>Desulfobulbaceae</taxon>
        <taxon>Desulfobulbus</taxon>
    </lineage>
</organism>
<dbReference type="GO" id="GO:0046961">
    <property type="term" value="F:proton-transporting ATPase activity, rotational mechanism"/>
    <property type="evidence" value="ECO:0007669"/>
    <property type="project" value="TreeGrafter"/>
</dbReference>
<comment type="subcellular location">
    <subcellularLocation>
        <location evidence="15">Cell membrane</location>
        <topology evidence="15">Single-pass membrane protein</topology>
    </subcellularLocation>
    <subcellularLocation>
        <location evidence="14">Endomembrane system</location>
        <topology evidence="14">Single-pass membrane protein</topology>
    </subcellularLocation>
</comment>
<keyword evidence="10 15" id="KW-0066">ATP synthesis</keyword>
<evidence type="ECO:0000256" key="13">
    <source>
        <dbReference type="ARBA" id="ARBA00026054"/>
    </source>
</evidence>
<feature type="coiled-coil region" evidence="17">
    <location>
        <begin position="105"/>
        <end position="168"/>
    </location>
</feature>
<dbReference type="HAMAP" id="MF_01398">
    <property type="entry name" value="ATP_synth_b_bprime"/>
    <property type="match status" value="1"/>
</dbReference>
<dbReference type="GO" id="GO:0005886">
    <property type="term" value="C:plasma membrane"/>
    <property type="evidence" value="ECO:0007669"/>
    <property type="project" value="UniProtKB-SubCell"/>
</dbReference>
<comment type="function">
    <text evidence="11 15">F(1)F(0) ATP synthase produces ATP from ADP in the presence of a proton or sodium gradient. F-type ATPases consist of two structural domains, F(1) containing the extramembraneous catalytic core and F(0) containing the membrane proton channel, linked together by a central stalk and a peripheral stalk. During catalysis, ATP synthesis in the catalytic domain of F(1) is coupled via a rotary mechanism of the central stalk subunits to proton translocation.</text>
</comment>
<accession>A0A2L1GKQ3</accession>
<keyword evidence="8 15" id="KW-0406">Ion transport</keyword>
<evidence type="ECO:0000256" key="8">
    <source>
        <dbReference type="ARBA" id="ARBA00023065"/>
    </source>
</evidence>
<keyword evidence="5 15" id="KW-0812">Transmembrane</keyword>
<evidence type="ECO:0000256" key="1">
    <source>
        <dbReference type="ARBA" id="ARBA00005513"/>
    </source>
</evidence>
<keyword evidence="20" id="KW-1185">Reference proteome</keyword>
<comment type="subunit">
    <text evidence="13">F-type ATPases have 2 components, F(1) - the catalytic core - and F(0) - the membrane proton channel. F(1) has five subunits: alpha(3), beta(3), gamma(1), delta(1), epsilon(1). F(0) has four main subunits: a(1), b(2) and c(10-14). The alpha and beta chains form an alternating ring which encloses part of the gamma chain. F(1) is attached to F(0) by a central stalk formed by the gamma and epsilon chains, while a peripheral stalk is formed by the delta and b chains.</text>
</comment>
<comment type="subunit">
    <text evidence="15">F-type ATPases have 2 components, F(1) - the catalytic core - and F(0) - the membrane proton channel. F(1) has five subunits: alpha(3), beta(3), gamma(1), delta(1), epsilon(1). F(0) has three main subunits: a(1), b(2) and c(10-14). The alpha and beta chains form an alternating ring which encloses part of the gamma chain. F(1) is attached to F(0) by a central stalk formed by the gamma and epsilon chains, while a peripheral stalk is formed by the delta and b chains.</text>
</comment>
<feature type="chain" id="PRO_5014843697" description="ATP synthase subunit b" evidence="18">
    <location>
        <begin position="27"/>
        <end position="228"/>
    </location>
</feature>
<proteinExistence type="inferred from homology"/>
<dbReference type="NCBIfam" id="TIGR01144">
    <property type="entry name" value="ATP_synt_b"/>
    <property type="match status" value="1"/>
</dbReference>
<keyword evidence="2 15" id="KW-0813">Transport</keyword>
<dbReference type="AlphaFoldDB" id="A0A2L1GKQ3"/>
<name>A0A2L1GKQ3_9BACT</name>
<evidence type="ECO:0000256" key="12">
    <source>
        <dbReference type="ARBA" id="ARBA00025614"/>
    </source>
</evidence>
<sequence length="228" mass="25106">MNASLTSMLRQLTLVLLLAAIPPFFAMPCTALAAGGQRVTAAETAAPAAAPAKAATVKHAKAHSNPLSWAKLKDFFWRTVNFIALLIILVKFLGGPTVKYMNERRERIAHELDDLTTKRDEAEKAYREFSTKLAGMEKDMERVIEQAMAQAQTEKARILAEAEQMAEDIRHQAQAAVQGEIESAKRSLREDVAEAAAKMAEELLRNNLSEADQNTIAEQYLERVGAAL</sequence>
<dbReference type="PANTHER" id="PTHR33445">
    <property type="entry name" value="ATP SYNTHASE SUBUNIT B', CHLOROPLASTIC"/>
    <property type="match status" value="1"/>
</dbReference>
<keyword evidence="17" id="KW-0175">Coiled coil</keyword>
<reference evidence="19 20" key="1">
    <citation type="journal article" date="2018" name="MBio">
        <title>Insights into the evolution of host association through the isolation and characterization of a novel human periodontal pathobiont, Desulfobulbus oralis.</title>
        <authorList>
            <person name="Cross K.L."/>
            <person name="Chirania P."/>
            <person name="Xiong W."/>
            <person name="Beall C.J."/>
            <person name="Elkins J.G."/>
            <person name="Giannone R.J."/>
            <person name="Griffen A.L."/>
            <person name="Guss A.M."/>
            <person name="Hettich R.L."/>
            <person name="Joshi S.S."/>
            <person name="Mokrzan E.M."/>
            <person name="Martin R.K."/>
            <person name="Zhulin I.B."/>
            <person name="Leys E.J."/>
            <person name="Podar M."/>
        </authorList>
    </citation>
    <scope>NUCLEOTIDE SEQUENCE [LARGE SCALE GENOMIC DNA]</scope>
    <source>
        <strain evidence="19 20">ORNL</strain>
    </source>
</reference>
<dbReference type="InterPro" id="IPR050059">
    <property type="entry name" value="ATP_synthase_B_chain"/>
</dbReference>